<keyword evidence="5" id="KW-0662">Pyridine nucleotide biosynthesis</keyword>
<dbReference type="Pfam" id="PF01729">
    <property type="entry name" value="QRPTase_C"/>
    <property type="match status" value="1"/>
</dbReference>
<dbReference type="InterPro" id="IPR013785">
    <property type="entry name" value="Aldolase_TIM"/>
</dbReference>
<evidence type="ECO:0000256" key="3">
    <source>
        <dbReference type="ARBA" id="ARBA00009400"/>
    </source>
</evidence>
<evidence type="ECO:0000256" key="5">
    <source>
        <dbReference type="ARBA" id="ARBA00022642"/>
    </source>
</evidence>
<dbReference type="AlphaFoldDB" id="A0A523V0B1"/>
<dbReference type="InterPro" id="IPR027277">
    <property type="entry name" value="NadC/ModD"/>
</dbReference>
<evidence type="ECO:0000256" key="8">
    <source>
        <dbReference type="ARBA" id="ARBA00033102"/>
    </source>
</evidence>
<evidence type="ECO:0000256" key="7">
    <source>
        <dbReference type="ARBA" id="ARBA00022679"/>
    </source>
</evidence>
<dbReference type="InterPro" id="IPR002638">
    <property type="entry name" value="Quinolinate_PRibosylTrfase_C"/>
</dbReference>
<dbReference type="NCBIfam" id="TIGR00078">
    <property type="entry name" value="nadC"/>
    <property type="match status" value="1"/>
</dbReference>
<gene>
    <name evidence="10" type="primary">nadC</name>
    <name evidence="10" type="ORF">E3J59_00985</name>
</gene>
<reference evidence="10 11" key="1">
    <citation type="submission" date="2019-03" db="EMBL/GenBank/DDBJ databases">
        <title>Metabolic potential of uncultured bacteria and archaea associated with petroleum seepage in deep-sea sediments.</title>
        <authorList>
            <person name="Dong X."/>
            <person name="Hubert C."/>
        </authorList>
    </citation>
    <scope>NUCLEOTIDE SEQUENCE [LARGE SCALE GENOMIC DNA]</scope>
    <source>
        <strain evidence="10">E29_bin78</strain>
    </source>
</reference>
<dbReference type="FunFam" id="3.20.20.70:FF:000030">
    <property type="entry name" value="Nicotinate-nucleotide pyrophosphorylase, carboxylating"/>
    <property type="match status" value="1"/>
</dbReference>
<dbReference type="InterPro" id="IPR036068">
    <property type="entry name" value="Nicotinate_pribotase-like_C"/>
</dbReference>
<dbReference type="GO" id="GO:0005737">
    <property type="term" value="C:cytoplasm"/>
    <property type="evidence" value="ECO:0007669"/>
    <property type="project" value="TreeGrafter"/>
</dbReference>
<protein>
    <recommendedName>
        <fullName evidence="4">nicotinate-nucleotide diphosphorylase (carboxylating)</fullName>
        <ecNumber evidence="4">2.4.2.19</ecNumber>
    </recommendedName>
    <alternativeName>
        <fullName evidence="8">Quinolinate phosphoribosyltransferase [decarboxylating]</fullName>
    </alternativeName>
</protein>
<evidence type="ECO:0000256" key="6">
    <source>
        <dbReference type="ARBA" id="ARBA00022676"/>
    </source>
</evidence>
<sequence length="153" mass="16644">ILDTRKTSPHLRVLEKYAVKTGGGVNHRFGLDDGILIKDNHIKICGGVGEAVDRARKNLSPLLKIEVEVENLAQLEEAIAAGADIIMLDNMEKGRMREAVTRIRGQKRVILIEASGGINLENVREVAETGVDFISVGGLTHSAASLNFTLEMM</sequence>
<evidence type="ECO:0000256" key="2">
    <source>
        <dbReference type="ARBA" id="ARBA00004893"/>
    </source>
</evidence>
<dbReference type="Gene3D" id="3.20.20.70">
    <property type="entry name" value="Aldolase class I"/>
    <property type="match status" value="1"/>
</dbReference>
<comment type="caution">
    <text evidence="10">The sequence shown here is derived from an EMBL/GenBank/DDBJ whole genome shotgun (WGS) entry which is preliminary data.</text>
</comment>
<dbReference type="GO" id="GO:0009435">
    <property type="term" value="P:NAD+ biosynthetic process"/>
    <property type="evidence" value="ECO:0007669"/>
    <property type="project" value="UniProtKB-UniPathway"/>
</dbReference>
<dbReference type="InterPro" id="IPR004393">
    <property type="entry name" value="NadC"/>
</dbReference>
<accession>A0A523V0B1</accession>
<evidence type="ECO:0000313" key="11">
    <source>
        <dbReference type="Proteomes" id="UP000320679"/>
    </source>
</evidence>
<comment type="function">
    <text evidence="1">Involved in the catabolism of quinolinic acid (QA).</text>
</comment>
<dbReference type="UniPathway" id="UPA00253">
    <property type="reaction ID" value="UER00331"/>
</dbReference>
<evidence type="ECO:0000313" key="10">
    <source>
        <dbReference type="EMBL" id="TET48212.1"/>
    </source>
</evidence>
<dbReference type="EC" id="2.4.2.19" evidence="4"/>
<organism evidence="10 11">
    <name type="scientific">Aerophobetes bacterium</name>
    <dbReference type="NCBI Taxonomy" id="2030807"/>
    <lineage>
        <taxon>Bacteria</taxon>
        <taxon>Candidatus Aerophobota</taxon>
    </lineage>
</organism>
<evidence type="ECO:0000259" key="9">
    <source>
        <dbReference type="Pfam" id="PF01729"/>
    </source>
</evidence>
<evidence type="ECO:0000256" key="1">
    <source>
        <dbReference type="ARBA" id="ARBA00003237"/>
    </source>
</evidence>
<dbReference type="EMBL" id="SOJK01000043">
    <property type="protein sequence ID" value="TET48212.1"/>
    <property type="molecule type" value="Genomic_DNA"/>
</dbReference>
<keyword evidence="7 10" id="KW-0808">Transferase</keyword>
<feature type="non-terminal residue" evidence="10">
    <location>
        <position position="1"/>
    </location>
</feature>
<dbReference type="SUPFAM" id="SSF51690">
    <property type="entry name" value="Nicotinate/Quinolinate PRTase C-terminal domain-like"/>
    <property type="match status" value="1"/>
</dbReference>
<dbReference type="GO" id="GO:0004514">
    <property type="term" value="F:nicotinate-nucleotide diphosphorylase (carboxylating) activity"/>
    <property type="evidence" value="ECO:0007669"/>
    <property type="project" value="UniProtKB-EC"/>
</dbReference>
<keyword evidence="6 10" id="KW-0328">Glycosyltransferase</keyword>
<feature type="domain" description="Quinolinate phosphoribosyl transferase C-terminal" evidence="9">
    <location>
        <begin position="1"/>
        <end position="150"/>
    </location>
</feature>
<dbReference type="Proteomes" id="UP000320679">
    <property type="component" value="Unassembled WGS sequence"/>
</dbReference>
<comment type="similarity">
    <text evidence="3">Belongs to the NadC/ModD family.</text>
</comment>
<proteinExistence type="inferred from homology"/>
<dbReference type="PANTHER" id="PTHR32179">
    <property type="entry name" value="NICOTINATE-NUCLEOTIDE PYROPHOSPHORYLASE [CARBOXYLATING]"/>
    <property type="match status" value="1"/>
</dbReference>
<comment type="pathway">
    <text evidence="2">Cofactor biosynthesis; NAD(+) biosynthesis; nicotinate D-ribonucleotide from quinolinate: step 1/1.</text>
</comment>
<evidence type="ECO:0000256" key="4">
    <source>
        <dbReference type="ARBA" id="ARBA00011944"/>
    </source>
</evidence>
<dbReference type="PANTHER" id="PTHR32179:SF3">
    <property type="entry name" value="NICOTINATE-NUCLEOTIDE PYROPHOSPHORYLASE [CARBOXYLATING]"/>
    <property type="match status" value="1"/>
</dbReference>
<name>A0A523V0B1_UNCAE</name>
<dbReference type="GO" id="GO:0034213">
    <property type="term" value="P:quinolinate catabolic process"/>
    <property type="evidence" value="ECO:0007669"/>
    <property type="project" value="TreeGrafter"/>
</dbReference>